<keyword evidence="4" id="KW-0418">Kinase</keyword>
<dbReference type="GeneID" id="93572406"/>
<reference evidence="10" key="1">
    <citation type="journal article" date="2017" name="Genome Biol.">
        <title>Comparative genomics reveals high biological diversity and specific adaptations in the industrially and medically important fungal genus Aspergillus.</title>
        <authorList>
            <person name="de Vries R.P."/>
            <person name="Riley R."/>
            <person name="Wiebenga A."/>
            <person name="Aguilar-Osorio G."/>
            <person name="Amillis S."/>
            <person name="Uchima C.A."/>
            <person name="Anderluh G."/>
            <person name="Asadollahi M."/>
            <person name="Askin M."/>
            <person name="Barry K."/>
            <person name="Battaglia E."/>
            <person name="Bayram O."/>
            <person name="Benocci T."/>
            <person name="Braus-Stromeyer S.A."/>
            <person name="Caldana C."/>
            <person name="Canovas D."/>
            <person name="Cerqueira G.C."/>
            <person name="Chen F."/>
            <person name="Chen W."/>
            <person name="Choi C."/>
            <person name="Clum A."/>
            <person name="Dos Santos R.A."/>
            <person name="Damasio A.R."/>
            <person name="Diallinas G."/>
            <person name="Emri T."/>
            <person name="Fekete E."/>
            <person name="Flipphi M."/>
            <person name="Freyberg S."/>
            <person name="Gallo A."/>
            <person name="Gournas C."/>
            <person name="Habgood R."/>
            <person name="Hainaut M."/>
            <person name="Harispe M.L."/>
            <person name="Henrissat B."/>
            <person name="Hilden K.S."/>
            <person name="Hope R."/>
            <person name="Hossain A."/>
            <person name="Karabika E."/>
            <person name="Karaffa L."/>
            <person name="Karanyi Z."/>
            <person name="Krasevec N."/>
            <person name="Kuo A."/>
            <person name="Kusch H."/>
            <person name="LaButti K."/>
            <person name="Lagendijk E.L."/>
            <person name="Lapidus A."/>
            <person name="Levasseur A."/>
            <person name="Lindquist E."/>
            <person name="Lipzen A."/>
            <person name="Logrieco A.F."/>
            <person name="MacCabe A."/>
            <person name="Maekelae M.R."/>
            <person name="Malavazi I."/>
            <person name="Melin P."/>
            <person name="Meyer V."/>
            <person name="Mielnichuk N."/>
            <person name="Miskei M."/>
            <person name="Molnar A.P."/>
            <person name="Mule G."/>
            <person name="Ngan C.Y."/>
            <person name="Orejas M."/>
            <person name="Orosz E."/>
            <person name="Ouedraogo J.P."/>
            <person name="Overkamp K.M."/>
            <person name="Park H.-S."/>
            <person name="Perrone G."/>
            <person name="Piumi F."/>
            <person name="Punt P.J."/>
            <person name="Ram A.F."/>
            <person name="Ramon A."/>
            <person name="Rauscher S."/>
            <person name="Record E."/>
            <person name="Riano-Pachon D.M."/>
            <person name="Robert V."/>
            <person name="Roehrig J."/>
            <person name="Ruller R."/>
            <person name="Salamov A."/>
            <person name="Salih N.S."/>
            <person name="Samson R.A."/>
            <person name="Sandor E."/>
            <person name="Sanguinetti M."/>
            <person name="Schuetze T."/>
            <person name="Sepcic K."/>
            <person name="Shelest E."/>
            <person name="Sherlock G."/>
            <person name="Sophianopoulou V."/>
            <person name="Squina F.M."/>
            <person name="Sun H."/>
            <person name="Susca A."/>
            <person name="Todd R.B."/>
            <person name="Tsang A."/>
            <person name="Unkles S.E."/>
            <person name="van de Wiele N."/>
            <person name="van Rossen-Uffink D."/>
            <person name="Oliveira J.V."/>
            <person name="Vesth T.C."/>
            <person name="Visser J."/>
            <person name="Yu J.-H."/>
            <person name="Zhou M."/>
            <person name="Andersen M.R."/>
            <person name="Archer D.B."/>
            <person name="Baker S.E."/>
            <person name="Benoit I."/>
            <person name="Brakhage A.A."/>
            <person name="Braus G.H."/>
            <person name="Fischer R."/>
            <person name="Frisvad J.C."/>
            <person name="Goldman G.H."/>
            <person name="Houbraken J."/>
            <person name="Oakley B."/>
            <person name="Pocsi I."/>
            <person name="Scazzocchio C."/>
            <person name="Seiboth B."/>
            <person name="vanKuyk P.A."/>
            <person name="Wortman J."/>
            <person name="Dyer P.S."/>
            <person name="Grigoriev I.V."/>
        </authorList>
    </citation>
    <scope>NUCLEOTIDE SEQUENCE [LARGE SCALE GENOMIC DNA]</scope>
    <source>
        <strain evidence="10">CBS 101740 / IMI 381727 / IBT 21946</strain>
    </source>
</reference>
<dbReference type="GO" id="GO:0043484">
    <property type="term" value="P:regulation of RNA splicing"/>
    <property type="evidence" value="ECO:0007669"/>
    <property type="project" value="TreeGrafter"/>
</dbReference>
<dbReference type="AlphaFoldDB" id="A0A1L9UFA2"/>
<dbReference type="Proteomes" id="UP000184499">
    <property type="component" value="Unassembled WGS sequence"/>
</dbReference>
<evidence type="ECO:0000256" key="4">
    <source>
        <dbReference type="ARBA" id="ARBA00022777"/>
    </source>
</evidence>
<dbReference type="PROSITE" id="PS00108">
    <property type="entry name" value="PROTEIN_KINASE_ST"/>
    <property type="match status" value="1"/>
</dbReference>
<dbReference type="RefSeq" id="XP_067477590.1">
    <property type="nucleotide sequence ID" value="XM_067619918.1"/>
</dbReference>
<dbReference type="PANTHER" id="PTHR45646:SF11">
    <property type="entry name" value="SERINE_THREONINE-PROTEIN KINASE DOA"/>
    <property type="match status" value="1"/>
</dbReference>
<accession>A0A1L9UFA2</accession>
<dbReference type="OrthoDB" id="5979581at2759"/>
<feature type="binding site" evidence="6">
    <location>
        <position position="95"/>
    </location>
    <ligand>
        <name>ATP</name>
        <dbReference type="ChEBI" id="CHEBI:30616"/>
    </ligand>
</feature>
<keyword evidence="5 6" id="KW-0067">ATP-binding</keyword>
<evidence type="ECO:0000256" key="7">
    <source>
        <dbReference type="RuleBase" id="RU000304"/>
    </source>
</evidence>
<dbReference type="Gene3D" id="3.30.200.20">
    <property type="entry name" value="Phosphorylase Kinase, domain 1"/>
    <property type="match status" value="1"/>
</dbReference>
<keyword evidence="3 6" id="KW-0547">Nucleotide-binding</keyword>
<dbReference type="InterPro" id="IPR011009">
    <property type="entry name" value="Kinase-like_dom_sf"/>
</dbReference>
<dbReference type="STRING" id="767769.A0A1L9UFA2"/>
<dbReference type="GO" id="GO:0005524">
    <property type="term" value="F:ATP binding"/>
    <property type="evidence" value="ECO:0007669"/>
    <property type="project" value="UniProtKB-UniRule"/>
</dbReference>
<sequence>MRQTSRTAIRAFSQLRKTPLTMPRPRYILHQEDLVDEEICPGYDSNRFYPARPGEILDNLYQILVKVGWGTSSTTWFARDMRGSCDDPETVVALKISNTLSESDNSEREIEQCIANADPSHRGRALFRTSSDSFEISSTHGKHLCLAYEAMREPLWLFQRRFKNASIPLPLVKGYVRFLLIGLDYLHMACNVVHTDLKLDNIMMTFEDPIVMSDFMDAHLEDPMDGKIDPTGRPVYRSHNDFGPLRKLRSIPKLVDFGLAAKFDSQDACGIYPIQPDHYRAPEVILGCGWNSSADIWNLGVLLWDLIEGQELFQQVYDAQGGYTPSAHLAEMIALLGPPPLELVSRAQSMSGYKWPEEVRRTDGTICGSALEYFGGPFFDEDGKFLHEDLIPDRQLSDSIPSLNESEKEKFLSFVSGMLAWMPEERKTAAELAEHPFLKLK</sequence>
<dbReference type="GO" id="GO:0005634">
    <property type="term" value="C:nucleus"/>
    <property type="evidence" value="ECO:0007669"/>
    <property type="project" value="TreeGrafter"/>
</dbReference>
<evidence type="ECO:0000259" key="8">
    <source>
        <dbReference type="PROSITE" id="PS50011"/>
    </source>
</evidence>
<organism evidence="9 10">
    <name type="scientific">Aspergillus brasiliensis (strain CBS 101740 / IMI 381727 / IBT 21946)</name>
    <dbReference type="NCBI Taxonomy" id="767769"/>
    <lineage>
        <taxon>Eukaryota</taxon>
        <taxon>Fungi</taxon>
        <taxon>Dikarya</taxon>
        <taxon>Ascomycota</taxon>
        <taxon>Pezizomycotina</taxon>
        <taxon>Eurotiomycetes</taxon>
        <taxon>Eurotiomycetidae</taxon>
        <taxon>Eurotiales</taxon>
        <taxon>Aspergillaceae</taxon>
        <taxon>Aspergillus</taxon>
        <taxon>Aspergillus subgen. Circumdati</taxon>
    </lineage>
</organism>
<dbReference type="PROSITE" id="PS00107">
    <property type="entry name" value="PROTEIN_KINASE_ATP"/>
    <property type="match status" value="1"/>
</dbReference>
<keyword evidence="10" id="KW-1185">Reference proteome</keyword>
<evidence type="ECO:0000313" key="10">
    <source>
        <dbReference type="Proteomes" id="UP000184499"/>
    </source>
</evidence>
<dbReference type="Gene3D" id="1.10.510.10">
    <property type="entry name" value="Transferase(Phosphotransferase) domain 1"/>
    <property type="match status" value="1"/>
</dbReference>
<dbReference type="PANTHER" id="PTHR45646">
    <property type="entry name" value="SERINE/THREONINE-PROTEIN KINASE DOA-RELATED"/>
    <property type="match status" value="1"/>
</dbReference>
<evidence type="ECO:0000313" key="9">
    <source>
        <dbReference type="EMBL" id="OJJ70342.1"/>
    </source>
</evidence>
<dbReference type="InterPro" id="IPR008271">
    <property type="entry name" value="Ser/Thr_kinase_AS"/>
</dbReference>
<dbReference type="InterPro" id="IPR000719">
    <property type="entry name" value="Prot_kinase_dom"/>
</dbReference>
<feature type="domain" description="Protein kinase" evidence="8">
    <location>
        <begin position="61"/>
        <end position="438"/>
    </location>
</feature>
<dbReference type="OMA" id="VWFARDM"/>
<dbReference type="InterPro" id="IPR017441">
    <property type="entry name" value="Protein_kinase_ATP_BS"/>
</dbReference>
<protein>
    <recommendedName>
        <fullName evidence="8">Protein kinase domain-containing protein</fullName>
    </recommendedName>
</protein>
<comment type="similarity">
    <text evidence="7">Belongs to the protein kinase superfamily.</text>
</comment>
<evidence type="ECO:0000256" key="2">
    <source>
        <dbReference type="ARBA" id="ARBA00022679"/>
    </source>
</evidence>
<dbReference type="EMBL" id="KV878686">
    <property type="protein sequence ID" value="OJJ70342.1"/>
    <property type="molecule type" value="Genomic_DNA"/>
</dbReference>
<dbReference type="VEuPathDB" id="FungiDB:ASPBRDRAFT_180139"/>
<dbReference type="GO" id="GO:0004674">
    <property type="term" value="F:protein serine/threonine kinase activity"/>
    <property type="evidence" value="ECO:0007669"/>
    <property type="project" value="UniProtKB-KW"/>
</dbReference>
<dbReference type="SMART" id="SM00220">
    <property type="entry name" value="S_TKc"/>
    <property type="match status" value="1"/>
</dbReference>
<gene>
    <name evidence="9" type="ORF">ASPBRDRAFT_180139</name>
</gene>
<dbReference type="Pfam" id="PF00069">
    <property type="entry name" value="Pkinase"/>
    <property type="match status" value="2"/>
</dbReference>
<dbReference type="PROSITE" id="PS50011">
    <property type="entry name" value="PROTEIN_KINASE_DOM"/>
    <property type="match status" value="1"/>
</dbReference>
<keyword evidence="2" id="KW-0808">Transferase</keyword>
<name>A0A1L9UFA2_ASPBC</name>
<evidence type="ECO:0000256" key="3">
    <source>
        <dbReference type="ARBA" id="ARBA00022741"/>
    </source>
</evidence>
<dbReference type="SUPFAM" id="SSF56112">
    <property type="entry name" value="Protein kinase-like (PK-like)"/>
    <property type="match status" value="1"/>
</dbReference>
<evidence type="ECO:0000256" key="1">
    <source>
        <dbReference type="ARBA" id="ARBA00022527"/>
    </source>
</evidence>
<dbReference type="InterPro" id="IPR051175">
    <property type="entry name" value="CLK_kinases"/>
</dbReference>
<keyword evidence="1 7" id="KW-0723">Serine/threonine-protein kinase</keyword>
<proteinExistence type="inferred from homology"/>
<evidence type="ECO:0000256" key="6">
    <source>
        <dbReference type="PROSITE-ProRule" id="PRU10141"/>
    </source>
</evidence>
<evidence type="ECO:0000256" key="5">
    <source>
        <dbReference type="ARBA" id="ARBA00022840"/>
    </source>
</evidence>